<dbReference type="Pfam" id="PF00909">
    <property type="entry name" value="Ammonium_transp"/>
    <property type="match status" value="1"/>
</dbReference>
<gene>
    <name evidence="10" type="ORF">PTTT1_LOCUS48645</name>
</gene>
<feature type="transmembrane region" description="Helical" evidence="8">
    <location>
        <begin position="344"/>
        <end position="364"/>
    </location>
</feature>
<feature type="transmembrane region" description="Helical" evidence="8">
    <location>
        <begin position="118"/>
        <end position="141"/>
    </location>
</feature>
<evidence type="ECO:0000256" key="4">
    <source>
        <dbReference type="ARBA" id="ARBA00022692"/>
    </source>
</evidence>
<dbReference type="PANTHER" id="PTHR11730:SF6">
    <property type="entry name" value="AMMONIUM TRANSPORTER"/>
    <property type="match status" value="1"/>
</dbReference>
<feature type="non-terminal residue" evidence="10">
    <location>
        <position position="434"/>
    </location>
</feature>
<feature type="domain" description="Ammonium transporter AmtB-like" evidence="9">
    <location>
        <begin position="2"/>
        <end position="432"/>
    </location>
</feature>
<dbReference type="PANTHER" id="PTHR11730">
    <property type="entry name" value="AMMONIUM TRANSPORTER"/>
    <property type="match status" value="1"/>
</dbReference>
<dbReference type="GO" id="GO:0005886">
    <property type="term" value="C:plasma membrane"/>
    <property type="evidence" value="ECO:0007669"/>
    <property type="project" value="UniProtKB-SubCell"/>
</dbReference>
<dbReference type="GO" id="GO:0008519">
    <property type="term" value="F:ammonium channel activity"/>
    <property type="evidence" value="ECO:0007669"/>
    <property type="project" value="InterPro"/>
</dbReference>
<keyword evidence="3 8" id="KW-0813">Transport</keyword>
<dbReference type="NCBIfam" id="TIGR00836">
    <property type="entry name" value="amt"/>
    <property type="match status" value="1"/>
</dbReference>
<dbReference type="InterPro" id="IPR001905">
    <property type="entry name" value="Ammonium_transpt"/>
</dbReference>
<dbReference type="Proteomes" id="UP000836788">
    <property type="component" value="Chromosome 6"/>
</dbReference>
<dbReference type="PROSITE" id="PS01219">
    <property type="entry name" value="AMMONIUM_TRANSP"/>
    <property type="match status" value="1"/>
</dbReference>
<protein>
    <recommendedName>
        <fullName evidence="8">Ammonium transporter</fullName>
    </recommendedName>
</protein>
<evidence type="ECO:0000256" key="8">
    <source>
        <dbReference type="RuleBase" id="RU362002"/>
    </source>
</evidence>
<evidence type="ECO:0000256" key="3">
    <source>
        <dbReference type="ARBA" id="ARBA00022448"/>
    </source>
</evidence>
<comment type="similarity">
    <text evidence="2 8">Belongs to the ammonia transporter channel (TC 1.A.11.2) family.</text>
</comment>
<feature type="transmembrane region" description="Helical" evidence="8">
    <location>
        <begin position="6"/>
        <end position="23"/>
    </location>
</feature>
<feature type="transmembrane region" description="Helical" evidence="8">
    <location>
        <begin position="384"/>
        <end position="409"/>
    </location>
</feature>
<dbReference type="EMBL" id="OU594947">
    <property type="protein sequence ID" value="CAG9292136.1"/>
    <property type="molecule type" value="Genomic_DNA"/>
</dbReference>
<keyword evidence="4 8" id="KW-0812">Transmembrane</keyword>
<feature type="transmembrane region" description="Helical" evidence="8">
    <location>
        <begin position="242"/>
        <end position="267"/>
    </location>
</feature>
<dbReference type="Gene3D" id="1.10.3430.10">
    <property type="entry name" value="Ammonium transporter AmtB like domains"/>
    <property type="match status" value="1"/>
</dbReference>
<evidence type="ECO:0000256" key="5">
    <source>
        <dbReference type="ARBA" id="ARBA00022989"/>
    </source>
</evidence>
<keyword evidence="5 8" id="KW-1133">Transmembrane helix</keyword>
<feature type="transmembrane region" description="Helical" evidence="8">
    <location>
        <begin position="35"/>
        <end position="54"/>
    </location>
</feature>
<evidence type="ECO:0000256" key="1">
    <source>
        <dbReference type="ARBA" id="ARBA00004141"/>
    </source>
</evidence>
<feature type="transmembrane region" description="Helical" evidence="8">
    <location>
        <begin position="161"/>
        <end position="182"/>
    </location>
</feature>
<evidence type="ECO:0000313" key="10">
    <source>
        <dbReference type="EMBL" id="CAG9292136.1"/>
    </source>
</evidence>
<feature type="transmembrane region" description="Helical" evidence="8">
    <location>
        <begin position="89"/>
        <end position="111"/>
    </location>
</feature>
<dbReference type="InterPro" id="IPR024041">
    <property type="entry name" value="NH4_transpt_AmtB-like_dom"/>
</dbReference>
<reference evidence="10" key="1">
    <citation type="submission" date="2022-02" db="EMBL/GenBank/DDBJ databases">
        <authorList>
            <person name="Giguere J D."/>
        </authorList>
    </citation>
    <scope>NUCLEOTIDE SEQUENCE</scope>
    <source>
        <strain evidence="10">CCAP 1055/1</strain>
    </source>
</reference>
<dbReference type="InterPro" id="IPR029020">
    <property type="entry name" value="Ammonium/urea_transptr"/>
</dbReference>
<dbReference type="GO" id="GO:0097272">
    <property type="term" value="P:ammonium homeostasis"/>
    <property type="evidence" value="ECO:0007669"/>
    <property type="project" value="TreeGrafter"/>
</dbReference>
<dbReference type="FunFam" id="1.10.3430.10:FF:000016">
    <property type="entry name" value="Ammonium transporter"/>
    <property type="match status" value="1"/>
</dbReference>
<evidence type="ECO:0000256" key="2">
    <source>
        <dbReference type="ARBA" id="ARBA00005887"/>
    </source>
</evidence>
<keyword evidence="7 8" id="KW-0924">Ammonia transport</keyword>
<evidence type="ECO:0000256" key="7">
    <source>
        <dbReference type="ARBA" id="ARBA00023177"/>
    </source>
</evidence>
<sequence>VVFAAALVFFMQAGFAMLCAGAVRAKNVQNTMLKNLLDACGAAIAFFTVGYAFAFGGTDFPTDTDTDTGNNQTTFIGTSNFFLVNVDDYSFWLFQYAFSAASATIVAGTLAERCQMAAYLGYSALLTGWVYPIVAHAVWNVHGFLSAHAVEPLWGVGMVDFAGSGVVHVTGGVTALFATIILGPRRGRFHDQDGQRLIRPRIFPGHSFALQMLGTLILWFGWYGFNIGAALLLDVPSSDNIAALAAVNTTLSGGTAGIVALFFNLWYLDKRTGEAYFDLKFAMNGCLCGLVAITGGCGVVEPWAAVVIGFVAGLLYNIGSRGLIYLRLDDAVDAIPVHLCNGSWGLVAVGLFASPSRLLVIYGHSDHPGWFYSLRDGESDFRLLASQLVGLIFIVFWVMFNMLPFFVWLNYRGWFRSDPLEELVGLDLSYHGGL</sequence>
<feature type="transmembrane region" description="Helical" evidence="8">
    <location>
        <begin position="279"/>
        <end position="296"/>
    </location>
</feature>
<organism evidence="10">
    <name type="scientific">Phaeodactylum tricornutum</name>
    <name type="common">Diatom</name>
    <dbReference type="NCBI Taxonomy" id="2850"/>
    <lineage>
        <taxon>Eukaryota</taxon>
        <taxon>Sar</taxon>
        <taxon>Stramenopiles</taxon>
        <taxon>Ochrophyta</taxon>
        <taxon>Bacillariophyta</taxon>
        <taxon>Bacillariophyceae</taxon>
        <taxon>Bacillariophycidae</taxon>
        <taxon>Naviculales</taxon>
        <taxon>Phaeodactylaceae</taxon>
        <taxon>Phaeodactylum</taxon>
    </lineage>
</organism>
<accession>A0A8J9SEP2</accession>
<proteinExistence type="inferred from homology"/>
<dbReference type="InterPro" id="IPR018047">
    <property type="entry name" value="Ammonium_transpt_CS"/>
</dbReference>
<dbReference type="SUPFAM" id="SSF111352">
    <property type="entry name" value="Ammonium transporter"/>
    <property type="match status" value="1"/>
</dbReference>
<name>A0A8J9SEP2_PHATR</name>
<evidence type="ECO:0000259" key="9">
    <source>
        <dbReference type="Pfam" id="PF00909"/>
    </source>
</evidence>
<dbReference type="AlphaFoldDB" id="A0A8J9SEP2"/>
<evidence type="ECO:0000256" key="6">
    <source>
        <dbReference type="ARBA" id="ARBA00023136"/>
    </source>
</evidence>
<feature type="non-terminal residue" evidence="10">
    <location>
        <position position="1"/>
    </location>
</feature>
<keyword evidence="6 8" id="KW-0472">Membrane</keyword>
<feature type="transmembrane region" description="Helical" evidence="8">
    <location>
        <begin position="203"/>
        <end position="222"/>
    </location>
</feature>
<feature type="transmembrane region" description="Helical" evidence="8">
    <location>
        <begin position="302"/>
        <end position="324"/>
    </location>
</feature>
<comment type="subcellular location">
    <subcellularLocation>
        <location evidence="8">Cell membrane</location>
        <topology evidence="8">Multi-pass membrane protein</topology>
    </subcellularLocation>
    <subcellularLocation>
        <location evidence="1">Membrane</location>
        <topology evidence="1">Multi-pass membrane protein</topology>
    </subcellularLocation>
</comment>